<name>D2S2H7_HALTV</name>
<organism evidence="2 3">
    <name type="scientific">Haloterrigena turkmenica (strain ATCC 51198 / DSM 5511 / JCM 9101 / NCIMB 13204 / VKM B-1734 / 4k)</name>
    <name type="common">Halococcus turkmenicus</name>
    <dbReference type="NCBI Taxonomy" id="543526"/>
    <lineage>
        <taxon>Archaea</taxon>
        <taxon>Methanobacteriati</taxon>
        <taxon>Methanobacteriota</taxon>
        <taxon>Stenosarchaea group</taxon>
        <taxon>Halobacteria</taxon>
        <taxon>Halobacteriales</taxon>
        <taxon>Natrialbaceae</taxon>
        <taxon>Haloterrigena</taxon>
    </lineage>
</organism>
<evidence type="ECO:0000313" key="3">
    <source>
        <dbReference type="Proteomes" id="UP000001903"/>
    </source>
</evidence>
<dbReference type="CDD" id="cd00085">
    <property type="entry name" value="HNHc"/>
    <property type="match status" value="1"/>
</dbReference>
<keyword evidence="3" id="KW-1185">Reference proteome</keyword>
<dbReference type="Proteomes" id="UP000001903">
    <property type="component" value="Plasmid pHTUR03"/>
</dbReference>
<evidence type="ECO:0000259" key="1">
    <source>
        <dbReference type="Pfam" id="PF01844"/>
    </source>
</evidence>
<dbReference type="Pfam" id="PF01844">
    <property type="entry name" value="HNH"/>
    <property type="match status" value="1"/>
</dbReference>
<keyword evidence="2" id="KW-0614">Plasmid</keyword>
<dbReference type="GO" id="GO:0004519">
    <property type="term" value="F:endonuclease activity"/>
    <property type="evidence" value="ECO:0007669"/>
    <property type="project" value="InterPro"/>
</dbReference>
<protein>
    <recommendedName>
        <fullName evidence="1">HNH domain-containing protein</fullName>
    </recommendedName>
</protein>
<sequence>MTVRHLEHLARAFHEVLLYVRECIVPFVENPDELRTYFELEARPKANEETMRDMSGTMGDPTELPSKGEIVQWMTELEVSHIVPRAVARSTHRISNLVTLCTGCHEVMLERLRRRECPIVMSHIGRKLSATTEICIPSSNEYQQSVVSLMALHRLELPSTRSGLSRCGRSVTPA</sequence>
<dbReference type="KEGG" id="htu:Htur_4805"/>
<accession>D2S2H7</accession>
<proteinExistence type="predicted"/>
<geneLocation type="plasmid" evidence="2 3">
    <name>pHTUR03</name>
</geneLocation>
<feature type="domain" description="HNH" evidence="1">
    <location>
        <begin position="74"/>
        <end position="106"/>
    </location>
</feature>
<dbReference type="InterPro" id="IPR002711">
    <property type="entry name" value="HNH"/>
</dbReference>
<dbReference type="AlphaFoldDB" id="D2S2H7"/>
<evidence type="ECO:0000313" key="2">
    <source>
        <dbReference type="EMBL" id="ADB63574.1"/>
    </source>
</evidence>
<reference evidence="2 3" key="1">
    <citation type="journal article" date="2010" name="Stand. Genomic Sci.">
        <title>Complete genome sequence of Haloterrigena turkmenica type strain (4k).</title>
        <authorList>
            <person name="Saunders E."/>
            <person name="Tindall B.J."/>
            <person name="Fahnrich R."/>
            <person name="Lapidus A."/>
            <person name="Copeland A."/>
            <person name="Del Rio T.G."/>
            <person name="Lucas S."/>
            <person name="Chen F."/>
            <person name="Tice H."/>
            <person name="Cheng J.F."/>
            <person name="Han C."/>
            <person name="Detter J.C."/>
            <person name="Bruce D."/>
            <person name="Goodwin L."/>
            <person name="Chain P."/>
            <person name="Pitluck S."/>
            <person name="Pati A."/>
            <person name="Ivanova N."/>
            <person name="Mavromatis K."/>
            <person name="Chen A."/>
            <person name="Palaniappan K."/>
            <person name="Land M."/>
            <person name="Hauser L."/>
            <person name="Chang Y.J."/>
            <person name="Jeffries C.D."/>
            <person name="Brettin T."/>
            <person name="Rohde M."/>
            <person name="Goker M."/>
            <person name="Bristow J."/>
            <person name="Eisen J.A."/>
            <person name="Markowitz V."/>
            <person name="Hugenholtz P."/>
            <person name="Klenk H.P."/>
            <person name="Kyrpides N.C."/>
        </authorList>
    </citation>
    <scope>NUCLEOTIDE SEQUENCE [LARGE SCALE GENOMIC DNA]</scope>
    <source>
        <strain evidence="3">ATCC 51198 / DSM 5511 / JCM 9101 / NCIMB 13204 / VKM B-1734 / 4k</strain>
    </source>
</reference>
<dbReference type="HOGENOM" id="CLU_1536635_0_0_2"/>
<dbReference type="InterPro" id="IPR003615">
    <property type="entry name" value="HNH_nuc"/>
</dbReference>
<dbReference type="GO" id="GO:0003676">
    <property type="term" value="F:nucleic acid binding"/>
    <property type="evidence" value="ECO:0007669"/>
    <property type="project" value="InterPro"/>
</dbReference>
<dbReference type="EMBL" id="CP001863">
    <property type="protein sequence ID" value="ADB63574.1"/>
    <property type="molecule type" value="Genomic_DNA"/>
</dbReference>
<dbReference type="GO" id="GO:0008270">
    <property type="term" value="F:zinc ion binding"/>
    <property type="evidence" value="ECO:0007669"/>
    <property type="project" value="InterPro"/>
</dbReference>
<gene>
    <name evidence="2" type="ordered locus">Htur_4805</name>
</gene>